<dbReference type="PANTHER" id="PTHR39473:SF1">
    <property type="entry name" value="DINB-LIKE DOMAIN-CONTAINING PROTEIN"/>
    <property type="match status" value="1"/>
</dbReference>
<reference evidence="1" key="1">
    <citation type="submission" date="2013-07" db="EMBL/GenBank/DDBJ databases">
        <title>The Genome Sequence of Cryptococcus pinus CBS10737.</title>
        <authorList>
            <consortium name="The Broad Institute Genome Sequencing Platform"/>
            <person name="Cuomo C."/>
            <person name="Litvintseva A."/>
            <person name="Chen Y."/>
            <person name="Heitman J."/>
            <person name="Sun S."/>
            <person name="Springer D."/>
            <person name="Dromer F."/>
            <person name="Young S.K."/>
            <person name="Zeng Q."/>
            <person name="Gargeya S."/>
            <person name="Fitzgerald M."/>
            <person name="Abouelleil A."/>
            <person name="Alvarado L."/>
            <person name="Berlin A.M."/>
            <person name="Chapman S.B."/>
            <person name="Dewar J."/>
            <person name="Goldberg J."/>
            <person name="Griggs A."/>
            <person name="Gujja S."/>
            <person name="Hansen M."/>
            <person name="Howarth C."/>
            <person name="Imamovic A."/>
            <person name="Larimer J."/>
            <person name="McCowan C."/>
            <person name="Murphy C."/>
            <person name="Pearson M."/>
            <person name="Priest M."/>
            <person name="Roberts A."/>
            <person name="Saif S."/>
            <person name="Shea T."/>
            <person name="Sykes S."/>
            <person name="Wortman J."/>
            <person name="Nusbaum C."/>
            <person name="Birren B."/>
        </authorList>
    </citation>
    <scope>NUCLEOTIDE SEQUENCE [LARGE SCALE GENOMIC DNA]</scope>
    <source>
        <strain evidence="1">CBS 10737</strain>
    </source>
</reference>
<dbReference type="EMBL" id="KI894013">
    <property type="protein sequence ID" value="OCF48528.1"/>
    <property type="molecule type" value="Genomic_DNA"/>
</dbReference>
<dbReference type="STRING" id="1296096.A0A1B9HZ70"/>
<accession>A0A1B9HZ70</accession>
<sequence>MPSNPYTSLNHTLVSMPTKDQEDRAEALLELSISLIDSCLEVLKLNITKDEQLIRESNLMPGGTLGKHFRHVIESFNSFLLPLKTSTFSSTTTTTTKEEKENFEINYDNINQKSRYLISRSIKNCILSLEEIKNDLINWGEISRNSSNNNSNNVINGEGIAGEIGIKRSNLGNIMEKKINVIAITPTKQVMGSTIGRELWYCSLHAIHHFSMLRTIAVHEHGIELPVEFGTAPSTLLYRGLNWKPPTENKEKSMAVKSKL</sequence>
<name>A0A1B9HZ70_9TREE</name>
<dbReference type="AlphaFoldDB" id="A0A1B9HZ70"/>
<protein>
    <recommendedName>
        <fullName evidence="4">DinB-like domain-containing protein</fullName>
    </recommendedName>
</protein>
<dbReference type="OrthoDB" id="5564877at2759"/>
<dbReference type="RefSeq" id="XP_019009747.1">
    <property type="nucleotide sequence ID" value="XM_019157029.1"/>
</dbReference>
<evidence type="ECO:0000313" key="3">
    <source>
        <dbReference type="Proteomes" id="UP000094020"/>
    </source>
</evidence>
<organism evidence="1">
    <name type="scientific">Kwoniella pini CBS 10737</name>
    <dbReference type="NCBI Taxonomy" id="1296096"/>
    <lineage>
        <taxon>Eukaryota</taxon>
        <taxon>Fungi</taxon>
        <taxon>Dikarya</taxon>
        <taxon>Basidiomycota</taxon>
        <taxon>Agaricomycotina</taxon>
        <taxon>Tremellomycetes</taxon>
        <taxon>Tremellales</taxon>
        <taxon>Cryptococcaceae</taxon>
        <taxon>Kwoniella</taxon>
    </lineage>
</organism>
<dbReference type="Proteomes" id="UP000094020">
    <property type="component" value="Chromosome 10"/>
</dbReference>
<evidence type="ECO:0000313" key="2">
    <source>
        <dbReference type="EMBL" id="WWC73183.1"/>
    </source>
</evidence>
<reference evidence="2" key="2">
    <citation type="submission" date="2013-07" db="EMBL/GenBank/DDBJ databases">
        <authorList>
            <consortium name="The Broad Institute Genome Sequencing Platform"/>
            <person name="Cuomo C."/>
            <person name="Litvintseva A."/>
            <person name="Chen Y."/>
            <person name="Heitman J."/>
            <person name="Sun S."/>
            <person name="Springer D."/>
            <person name="Dromer F."/>
            <person name="Young S.K."/>
            <person name="Zeng Q."/>
            <person name="Gargeya S."/>
            <person name="Fitzgerald M."/>
            <person name="Abouelleil A."/>
            <person name="Alvarado L."/>
            <person name="Berlin A.M."/>
            <person name="Chapman S.B."/>
            <person name="Dewar J."/>
            <person name="Goldberg J."/>
            <person name="Griggs A."/>
            <person name="Gujja S."/>
            <person name="Hansen M."/>
            <person name="Howarth C."/>
            <person name="Imamovic A."/>
            <person name="Larimer J."/>
            <person name="McCowan C."/>
            <person name="Murphy C."/>
            <person name="Pearson M."/>
            <person name="Priest M."/>
            <person name="Roberts A."/>
            <person name="Saif S."/>
            <person name="Shea T."/>
            <person name="Sykes S."/>
            <person name="Wortman J."/>
            <person name="Nusbaum C."/>
            <person name="Birren B."/>
        </authorList>
    </citation>
    <scope>NUCLEOTIDE SEQUENCE</scope>
    <source>
        <strain evidence="2">CBS 10737</strain>
    </source>
</reference>
<dbReference type="GeneID" id="30173676"/>
<dbReference type="PANTHER" id="PTHR39473">
    <property type="match status" value="1"/>
</dbReference>
<evidence type="ECO:0000313" key="1">
    <source>
        <dbReference type="EMBL" id="OCF48528.1"/>
    </source>
</evidence>
<dbReference type="EMBL" id="CP144528">
    <property type="protein sequence ID" value="WWC73183.1"/>
    <property type="molecule type" value="Genomic_DNA"/>
</dbReference>
<reference evidence="2" key="4">
    <citation type="submission" date="2024-02" db="EMBL/GenBank/DDBJ databases">
        <title>Comparative genomics of Cryptococcus and Kwoniella reveals pathogenesis evolution and contrasting modes of karyotype evolution via chromosome fusion or intercentromeric recombination.</title>
        <authorList>
            <person name="Coelho M.A."/>
            <person name="David-Palma M."/>
            <person name="Shea T."/>
            <person name="Bowers K."/>
            <person name="McGinley-Smith S."/>
            <person name="Mohammad A.W."/>
            <person name="Gnirke A."/>
            <person name="Yurkov A.M."/>
            <person name="Nowrousian M."/>
            <person name="Sun S."/>
            <person name="Cuomo C.A."/>
            <person name="Heitman J."/>
        </authorList>
    </citation>
    <scope>NUCLEOTIDE SEQUENCE</scope>
    <source>
        <strain evidence="2">CBS 10737</strain>
    </source>
</reference>
<dbReference type="KEGG" id="kpin:30173676"/>
<reference evidence="1" key="3">
    <citation type="submission" date="2016-07" db="EMBL/GenBank/DDBJ databases">
        <title>Evolution of pathogenesis and genome organization in the Tremellales.</title>
        <authorList>
            <person name="Cuomo C."/>
            <person name="Litvintseva A."/>
            <person name="Heitman J."/>
            <person name="Chen Y."/>
            <person name="Sun S."/>
            <person name="Springer D."/>
            <person name="Dromer F."/>
            <person name="Young S."/>
            <person name="Zeng Q."/>
            <person name="Chapman S."/>
            <person name="Gujja S."/>
            <person name="Saif S."/>
            <person name="Birren B."/>
        </authorList>
    </citation>
    <scope>NUCLEOTIDE SEQUENCE</scope>
    <source>
        <strain evidence="1">CBS 10737</strain>
    </source>
</reference>
<evidence type="ECO:0008006" key="4">
    <source>
        <dbReference type="Google" id="ProtNLM"/>
    </source>
</evidence>
<keyword evidence="3" id="KW-1185">Reference proteome</keyword>
<proteinExistence type="predicted"/>
<gene>
    <name evidence="1" type="ORF">I206_05307</name>
    <name evidence="2" type="ORF">I206_107149</name>
</gene>